<proteinExistence type="predicted"/>
<name>A0A4R9LXV8_9LEPT</name>
<keyword evidence="3 5" id="KW-1133">Transmembrane helix</keyword>
<feature type="transmembrane region" description="Helical" evidence="5">
    <location>
        <begin position="82"/>
        <end position="103"/>
    </location>
</feature>
<dbReference type="Gene3D" id="1.20.120.550">
    <property type="entry name" value="Membrane associated eicosanoid/glutathione metabolism-like domain"/>
    <property type="match status" value="1"/>
</dbReference>
<evidence type="ECO:0000256" key="1">
    <source>
        <dbReference type="ARBA" id="ARBA00004370"/>
    </source>
</evidence>
<dbReference type="Pfam" id="PF01124">
    <property type="entry name" value="MAPEG"/>
    <property type="match status" value="1"/>
</dbReference>
<organism evidence="6 7">
    <name type="scientific">Leptospira idonii</name>
    <dbReference type="NCBI Taxonomy" id="1193500"/>
    <lineage>
        <taxon>Bacteria</taxon>
        <taxon>Pseudomonadati</taxon>
        <taxon>Spirochaetota</taxon>
        <taxon>Spirochaetia</taxon>
        <taxon>Leptospirales</taxon>
        <taxon>Leptospiraceae</taxon>
        <taxon>Leptospira</taxon>
    </lineage>
</organism>
<dbReference type="PANTHER" id="PTHR35371">
    <property type="entry name" value="INNER MEMBRANE PROTEIN"/>
    <property type="match status" value="1"/>
</dbReference>
<evidence type="ECO:0000256" key="4">
    <source>
        <dbReference type="ARBA" id="ARBA00023136"/>
    </source>
</evidence>
<dbReference type="InterPro" id="IPR001129">
    <property type="entry name" value="Membr-assoc_MAPEG"/>
</dbReference>
<keyword evidence="4 5" id="KW-0472">Membrane</keyword>
<feature type="transmembrane region" description="Helical" evidence="5">
    <location>
        <begin position="110"/>
        <end position="129"/>
    </location>
</feature>
<evidence type="ECO:0000256" key="5">
    <source>
        <dbReference type="SAM" id="Phobius"/>
    </source>
</evidence>
<comment type="subcellular location">
    <subcellularLocation>
        <location evidence="1">Membrane</location>
    </subcellularLocation>
</comment>
<dbReference type="GO" id="GO:0016020">
    <property type="term" value="C:membrane"/>
    <property type="evidence" value="ECO:0007669"/>
    <property type="project" value="UniProtKB-SubCell"/>
</dbReference>
<evidence type="ECO:0000313" key="7">
    <source>
        <dbReference type="Proteomes" id="UP000298058"/>
    </source>
</evidence>
<dbReference type="EMBL" id="RQHW01000047">
    <property type="protein sequence ID" value="TGN18411.1"/>
    <property type="molecule type" value="Genomic_DNA"/>
</dbReference>
<dbReference type="AlphaFoldDB" id="A0A4R9LXV8"/>
<sequence>MTIPFAAVLFSVLLIYLNKIPVALAMQKEKGGYNNSLPRDQQANLKGFGKRALGAHYNSFEAFPIFAIGVIISSLNSANETIFNSICIAFILIRIAYSICYLLDITFVRSSLWTIGFLLSVSLYLLPFYKI</sequence>
<protein>
    <submittedName>
        <fullName evidence="6">MAPEG family protein</fullName>
    </submittedName>
</protein>
<keyword evidence="7" id="KW-1185">Reference proteome</keyword>
<reference evidence="6" key="1">
    <citation type="journal article" date="2019" name="PLoS Negl. Trop. Dis.">
        <title>Revisiting the worldwide diversity of Leptospira species in the environment.</title>
        <authorList>
            <person name="Vincent A.T."/>
            <person name="Schiettekatte O."/>
            <person name="Bourhy P."/>
            <person name="Veyrier F.J."/>
            <person name="Picardeau M."/>
        </authorList>
    </citation>
    <scope>NUCLEOTIDE SEQUENCE [LARGE SCALE GENOMIC DNA]</scope>
    <source>
        <strain evidence="6">201300427</strain>
    </source>
</reference>
<dbReference type="PANTHER" id="PTHR35371:SF1">
    <property type="entry name" value="BLR7753 PROTEIN"/>
    <property type="match status" value="1"/>
</dbReference>
<evidence type="ECO:0000256" key="3">
    <source>
        <dbReference type="ARBA" id="ARBA00022989"/>
    </source>
</evidence>
<accession>A0A4R9LXV8</accession>
<evidence type="ECO:0000313" key="6">
    <source>
        <dbReference type="EMBL" id="TGN18411.1"/>
    </source>
</evidence>
<gene>
    <name evidence="6" type="ORF">EHS15_13515</name>
</gene>
<dbReference type="RefSeq" id="WP_135761095.1">
    <property type="nucleotide sequence ID" value="NZ_RQHW01000047.1"/>
</dbReference>
<comment type="caution">
    <text evidence="6">The sequence shown here is derived from an EMBL/GenBank/DDBJ whole genome shotgun (WGS) entry which is preliminary data.</text>
</comment>
<dbReference type="InterPro" id="IPR023352">
    <property type="entry name" value="MAPEG-like_dom_sf"/>
</dbReference>
<dbReference type="SUPFAM" id="SSF161084">
    <property type="entry name" value="MAPEG domain-like"/>
    <property type="match status" value="1"/>
</dbReference>
<keyword evidence="2 5" id="KW-0812">Transmembrane</keyword>
<dbReference type="OrthoDB" id="513661at2"/>
<evidence type="ECO:0000256" key="2">
    <source>
        <dbReference type="ARBA" id="ARBA00022692"/>
    </source>
</evidence>
<dbReference type="Proteomes" id="UP000298058">
    <property type="component" value="Unassembled WGS sequence"/>
</dbReference>